<evidence type="ECO:0000256" key="4">
    <source>
        <dbReference type="ARBA" id="ARBA00022475"/>
    </source>
</evidence>
<evidence type="ECO:0000313" key="11">
    <source>
        <dbReference type="EMBL" id="RXN36441.1"/>
    </source>
</evidence>
<evidence type="ECO:0000256" key="9">
    <source>
        <dbReference type="ARBA" id="ARBA00023136"/>
    </source>
</evidence>
<evidence type="ECO:0000256" key="3">
    <source>
        <dbReference type="ARBA" id="ARBA00022448"/>
    </source>
</evidence>
<sequence>MPTFPPAQLWILPAFGCRPQYDNDLEQETFGYSVWTTVLNVAIPMNLFYRMHSVASLFEVFRKAQSLYPSNTDVLLTRPDVHMCVSVGQFEVFSCVVRSHNPLWPDAAVSGASPLWIGVKFLRLSGV</sequence>
<proteinExistence type="inferred from homology"/>
<keyword evidence="6" id="KW-0375">Hydrogen ion transport</keyword>
<evidence type="ECO:0000313" key="12">
    <source>
        <dbReference type="Proteomes" id="UP000290572"/>
    </source>
</evidence>
<evidence type="ECO:0000256" key="2">
    <source>
        <dbReference type="ARBA" id="ARBA00006513"/>
    </source>
</evidence>
<comment type="similarity">
    <text evidence="2">Belongs to the otopetrin family.</text>
</comment>
<name>A0A498NX25_LABRO</name>
<keyword evidence="10" id="KW-0407">Ion channel</keyword>
<evidence type="ECO:0000256" key="7">
    <source>
        <dbReference type="ARBA" id="ARBA00022989"/>
    </source>
</evidence>
<evidence type="ECO:0000256" key="5">
    <source>
        <dbReference type="ARBA" id="ARBA00022692"/>
    </source>
</evidence>
<evidence type="ECO:0000256" key="1">
    <source>
        <dbReference type="ARBA" id="ARBA00004651"/>
    </source>
</evidence>
<keyword evidence="8" id="KW-0406">Ion transport</keyword>
<keyword evidence="3" id="KW-0813">Transport</keyword>
<evidence type="ECO:0000256" key="8">
    <source>
        <dbReference type="ARBA" id="ARBA00023065"/>
    </source>
</evidence>
<keyword evidence="4" id="KW-1003">Cell membrane</keyword>
<dbReference type="AlphaFoldDB" id="A0A498NX25"/>
<evidence type="ECO:0000256" key="10">
    <source>
        <dbReference type="ARBA" id="ARBA00023303"/>
    </source>
</evidence>
<gene>
    <name evidence="11" type="ORF">ROHU_002949</name>
</gene>
<evidence type="ECO:0000256" key="6">
    <source>
        <dbReference type="ARBA" id="ARBA00022781"/>
    </source>
</evidence>
<dbReference type="PANTHER" id="PTHR21522:SF19">
    <property type="entry name" value="PROTON CHANNEL OTOP1"/>
    <property type="match status" value="1"/>
</dbReference>
<dbReference type="InterPro" id="IPR004878">
    <property type="entry name" value="Otopetrin"/>
</dbReference>
<dbReference type="STRING" id="84645.A0A498NX25"/>
<keyword evidence="9" id="KW-0472">Membrane</keyword>
<dbReference type="Proteomes" id="UP000290572">
    <property type="component" value="Unassembled WGS sequence"/>
</dbReference>
<protein>
    <submittedName>
        <fullName evidence="11">Otopetrin-1</fullName>
    </submittedName>
</protein>
<keyword evidence="7" id="KW-1133">Transmembrane helix</keyword>
<dbReference type="GO" id="GO:0005886">
    <property type="term" value="C:plasma membrane"/>
    <property type="evidence" value="ECO:0007669"/>
    <property type="project" value="UniProtKB-SubCell"/>
</dbReference>
<dbReference type="GO" id="GO:0015252">
    <property type="term" value="F:proton channel activity"/>
    <property type="evidence" value="ECO:0007669"/>
    <property type="project" value="InterPro"/>
</dbReference>
<dbReference type="PANTHER" id="PTHR21522">
    <property type="entry name" value="PROTON CHANNEL OTOP"/>
    <property type="match status" value="1"/>
</dbReference>
<comment type="subcellular location">
    <subcellularLocation>
        <location evidence="1">Cell membrane</location>
        <topology evidence="1">Multi-pass membrane protein</topology>
    </subcellularLocation>
</comment>
<comment type="caution">
    <text evidence="11">The sequence shown here is derived from an EMBL/GenBank/DDBJ whole genome shotgun (WGS) entry which is preliminary data.</text>
</comment>
<accession>A0A498NX25</accession>
<organism evidence="11 12">
    <name type="scientific">Labeo rohita</name>
    <name type="common">Indian major carp</name>
    <name type="synonym">Cyprinus rohita</name>
    <dbReference type="NCBI Taxonomy" id="84645"/>
    <lineage>
        <taxon>Eukaryota</taxon>
        <taxon>Metazoa</taxon>
        <taxon>Chordata</taxon>
        <taxon>Craniata</taxon>
        <taxon>Vertebrata</taxon>
        <taxon>Euteleostomi</taxon>
        <taxon>Actinopterygii</taxon>
        <taxon>Neopterygii</taxon>
        <taxon>Teleostei</taxon>
        <taxon>Ostariophysi</taxon>
        <taxon>Cypriniformes</taxon>
        <taxon>Cyprinidae</taxon>
        <taxon>Labeoninae</taxon>
        <taxon>Labeonini</taxon>
        <taxon>Labeo</taxon>
    </lineage>
</organism>
<dbReference type="GO" id="GO:0042472">
    <property type="term" value="P:inner ear morphogenesis"/>
    <property type="evidence" value="ECO:0007669"/>
    <property type="project" value="TreeGrafter"/>
</dbReference>
<reference evidence="11 12" key="1">
    <citation type="submission" date="2018-03" db="EMBL/GenBank/DDBJ databases">
        <title>Draft genome sequence of Rohu Carp (Labeo rohita).</title>
        <authorList>
            <person name="Das P."/>
            <person name="Kushwaha B."/>
            <person name="Joshi C.G."/>
            <person name="Kumar D."/>
            <person name="Nagpure N.S."/>
            <person name="Sahoo L."/>
            <person name="Das S.P."/>
            <person name="Bit A."/>
            <person name="Patnaik S."/>
            <person name="Meher P.K."/>
            <person name="Jayasankar P."/>
            <person name="Koringa P.G."/>
            <person name="Patel N.V."/>
            <person name="Hinsu A.T."/>
            <person name="Kumar R."/>
            <person name="Pandey M."/>
            <person name="Agarwal S."/>
            <person name="Srivastava S."/>
            <person name="Singh M."/>
            <person name="Iquebal M.A."/>
            <person name="Jaiswal S."/>
            <person name="Angadi U.B."/>
            <person name="Kumar N."/>
            <person name="Raza M."/>
            <person name="Shah T.M."/>
            <person name="Rai A."/>
            <person name="Jena J.K."/>
        </authorList>
    </citation>
    <scope>NUCLEOTIDE SEQUENCE [LARGE SCALE GENOMIC DNA]</scope>
    <source>
        <strain evidence="11">DASCIFA01</strain>
        <tissue evidence="11">Testis</tissue>
    </source>
</reference>
<keyword evidence="5" id="KW-0812">Transmembrane</keyword>
<dbReference type="EMBL" id="QBIY01008226">
    <property type="protein sequence ID" value="RXN36441.1"/>
    <property type="molecule type" value="Genomic_DNA"/>
</dbReference>
<keyword evidence="12" id="KW-1185">Reference proteome</keyword>